<dbReference type="OrthoDB" id="1346471at2"/>
<accession>A0A2S1SJS1</accession>
<sequence>MKFPFLLFAVLFFTKSFSQDYKLIEESKHVQNKTRATEIAQQFVATSNGKFRLYTTKESYNAGILRFRFVQNELTDEDLKNGNFTEAQRQAFITVDFSFYNGGEDVNAPRPEYVTYKLNEITASYDDLFVIWKSFFKPHADFETTKTDAKSQYLKDPEKRIDIYIFHAESGWALRNLSTL</sequence>
<proteinExistence type="predicted"/>
<dbReference type="EMBL" id="CP029187">
    <property type="protein sequence ID" value="AWI26619.1"/>
    <property type="molecule type" value="Genomic_DNA"/>
</dbReference>
<keyword evidence="2" id="KW-1185">Reference proteome</keyword>
<name>A0A2S1SJS1_9FLAO</name>
<gene>
    <name evidence="1" type="ORF">HYN49_12330</name>
</gene>
<dbReference type="KEGG" id="fpal:HYN49_12330"/>
<dbReference type="AlphaFoldDB" id="A0A2S1SJS1"/>
<dbReference type="RefSeq" id="WP_108904396.1">
    <property type="nucleotide sequence ID" value="NZ_CP029187.1"/>
</dbReference>
<organism evidence="1 2">
    <name type="scientific">Flavobacterium pallidum</name>
    <dbReference type="NCBI Taxonomy" id="2172098"/>
    <lineage>
        <taxon>Bacteria</taxon>
        <taxon>Pseudomonadati</taxon>
        <taxon>Bacteroidota</taxon>
        <taxon>Flavobacteriia</taxon>
        <taxon>Flavobacteriales</taxon>
        <taxon>Flavobacteriaceae</taxon>
        <taxon>Flavobacterium</taxon>
    </lineage>
</organism>
<reference evidence="1 2" key="1">
    <citation type="submission" date="2018-05" db="EMBL/GenBank/DDBJ databases">
        <title>Genome sequencing of Flavobacterium sp. HYN0049.</title>
        <authorList>
            <person name="Yi H."/>
            <person name="Baek C."/>
        </authorList>
    </citation>
    <scope>NUCLEOTIDE SEQUENCE [LARGE SCALE GENOMIC DNA]</scope>
    <source>
        <strain evidence="1 2">HYN0049</strain>
    </source>
</reference>
<dbReference type="Proteomes" id="UP000244937">
    <property type="component" value="Chromosome"/>
</dbReference>
<evidence type="ECO:0000313" key="1">
    <source>
        <dbReference type="EMBL" id="AWI26619.1"/>
    </source>
</evidence>
<evidence type="ECO:0000313" key="2">
    <source>
        <dbReference type="Proteomes" id="UP000244937"/>
    </source>
</evidence>
<protein>
    <submittedName>
        <fullName evidence="1">Uncharacterized protein</fullName>
    </submittedName>
</protein>